<sequence length="532" mass="60251">MASPSKAGFPKFVDGDVLVIVSTTQYYKLHSQVLTTHSPWFAEQLAAKPPPRLNPQARRENAAAFRFELHRAPGGEGPGQFIRVDVNESGRSPRSSLSLMPDFENGKVENIHNQSWDWLFGVFYNREPRFDDTSLATILTCVMAVIETAESVGAIDHVRDIVDLALMRQDNVLWTSIMGNPVVWIELGRRVRSPAIYREAAIHLIGQWSVIKDEDKERIGEDIRTVLSRKADELALAKEAIEMRILGHYPQFMMRTALDKPGRPSYSGDIYMWMSVCFFRQWFAQNVSDDRTRRAPDGGLNFYSALHEGGGAYLTHLDFKTFHQYFPMSIKACHVLEANMGVLKEDIKHFVGDLMVERSHLKRAEHDIGWLTCARIEKEDMPWFTVASKGLKRKEDELKELYSALGEENALRSRSSMMMMNLDSREKGKGGMGKGKGKERDQDQDIDIDMGMGMGMGTAAPLLRPRKRLRVFEEDDGEDVDVEGEGDLRETFEQQQQRILERGHGGSDDDMDGDDEDDGGDGSGMFIPEDEF</sequence>
<dbReference type="EMBL" id="JAXLQG010000001">
    <property type="protein sequence ID" value="KAK5545929.1"/>
    <property type="molecule type" value="Genomic_DNA"/>
</dbReference>
<evidence type="ECO:0000256" key="1">
    <source>
        <dbReference type="SAM" id="MobiDB-lite"/>
    </source>
</evidence>
<evidence type="ECO:0000313" key="3">
    <source>
        <dbReference type="Proteomes" id="UP001345827"/>
    </source>
</evidence>
<feature type="region of interest" description="Disordered" evidence="1">
    <location>
        <begin position="473"/>
        <end position="532"/>
    </location>
</feature>
<organism evidence="2 3">
    <name type="scientific">Vermiconidia calcicola</name>
    <dbReference type="NCBI Taxonomy" id="1690605"/>
    <lineage>
        <taxon>Eukaryota</taxon>
        <taxon>Fungi</taxon>
        <taxon>Dikarya</taxon>
        <taxon>Ascomycota</taxon>
        <taxon>Pezizomycotina</taxon>
        <taxon>Dothideomycetes</taxon>
        <taxon>Dothideomycetidae</taxon>
        <taxon>Mycosphaerellales</taxon>
        <taxon>Extremaceae</taxon>
        <taxon>Vermiconidia</taxon>
    </lineage>
</organism>
<dbReference type="PANTHER" id="PTHR38119:SF2">
    <property type="entry name" value="TRANSCRIPTION FACTOR DOMAIN-CONTAINING PROTEIN"/>
    <property type="match status" value="1"/>
</dbReference>
<comment type="caution">
    <text evidence="2">The sequence shown here is derived from an EMBL/GenBank/DDBJ whole genome shotgun (WGS) entry which is preliminary data.</text>
</comment>
<keyword evidence="3" id="KW-1185">Reference proteome</keyword>
<dbReference type="AlphaFoldDB" id="A0AAV9QLX0"/>
<reference evidence="2 3" key="1">
    <citation type="submission" date="2023-06" db="EMBL/GenBank/DDBJ databases">
        <title>Black Yeasts Isolated from many extreme environments.</title>
        <authorList>
            <person name="Coleine C."/>
            <person name="Stajich J.E."/>
            <person name="Selbmann L."/>
        </authorList>
    </citation>
    <scope>NUCLEOTIDE SEQUENCE [LARGE SCALE GENOMIC DNA]</scope>
    <source>
        <strain evidence="2 3">CCFEE 5887</strain>
    </source>
</reference>
<name>A0AAV9QLX0_9PEZI</name>
<feature type="compositionally biased region" description="Acidic residues" evidence="1">
    <location>
        <begin position="473"/>
        <end position="485"/>
    </location>
</feature>
<dbReference type="PANTHER" id="PTHR38119">
    <property type="entry name" value="BTB DOMAIN-CONTAINING PROTEIN-RELATED"/>
    <property type="match status" value="1"/>
</dbReference>
<proteinExistence type="predicted"/>
<feature type="region of interest" description="Disordered" evidence="1">
    <location>
        <begin position="424"/>
        <end position="443"/>
    </location>
</feature>
<accession>A0AAV9QLX0</accession>
<dbReference type="Proteomes" id="UP001345827">
    <property type="component" value="Unassembled WGS sequence"/>
</dbReference>
<gene>
    <name evidence="2" type="ORF">LTR25_000939</name>
</gene>
<protein>
    <recommendedName>
        <fullName evidence="4">BTB domain-containing protein</fullName>
    </recommendedName>
</protein>
<evidence type="ECO:0000313" key="2">
    <source>
        <dbReference type="EMBL" id="KAK5545929.1"/>
    </source>
</evidence>
<evidence type="ECO:0008006" key="4">
    <source>
        <dbReference type="Google" id="ProtNLM"/>
    </source>
</evidence>
<feature type="compositionally biased region" description="Acidic residues" evidence="1">
    <location>
        <begin position="508"/>
        <end position="520"/>
    </location>
</feature>